<dbReference type="GO" id="GO:0042910">
    <property type="term" value="F:xenobiotic transmembrane transporter activity"/>
    <property type="evidence" value="ECO:0007669"/>
    <property type="project" value="TreeGrafter"/>
</dbReference>
<keyword evidence="3" id="KW-1185">Reference proteome</keyword>
<dbReference type="eggNOG" id="COG0841">
    <property type="taxonomic scope" value="Bacteria"/>
</dbReference>
<evidence type="ECO:0008006" key="4">
    <source>
        <dbReference type="Google" id="ProtNLM"/>
    </source>
</evidence>
<sequence>MSFPNLSAFAVRERALTLFFLILAVLAGAYAFIGLGRAEDPAFTMRVLVVNAMWPGATPQEMQEQVVDRLEKRVQEVENIYRIITTVRPGSANLQIEFHDYTPAAQVPGLKYDVRKRMQDEATRLPAGVIGPIVNEDFADTYFSLIALTAPGMPMRELTREAEVIRDRLQHVPGVHKAEVVGERPERMYVEFDNATLANLGLSPQVVFDAVGASNRLLPAGSMETDGPRLYLRIDSDLSDPAALAAVPLRVGERVFRLGDIATVRRGYEDPPGFLVRSRGEDAVLLGMVMVKGENGLVLGEHLAEFIETESARLPLGMRLEVLTNQADAISGAVSLFQVKFLVAVAVVIVVSMLAIGWRAGLVVGIAVPLTLGITFLLMMLMGINLDRVTLGALIIALGLLVDDAIIAVEMMLVKMEEGWDRVRAAGHAWTVTAAPMLCGTLVTVAGFLPIGFARSSVGEYAGNIFWVLALSLVVSWLVAVMFVPYLGVKMLPAVARKDVHSHESVYHTPMYLRLRALITWCVTWRKSVVFGTLGVLALSVAGMVVLVEKQFFPGSDRPEVLVSVYLPQGSSIGSTDATVRKLEAILAPMEELRTLSSYVGAGAPRFFMSANPEPPDPAFAKIIAVTQGVAARTKVMAELERHIEAGEFPEARVRVSRLLFGPPVVWPVAYRVVGPDLLELRRIAHQIREIMATNPNVVDPHLEWDERAPVLHLTMDVDRLRLLGLTPQDVSQQLQFQLSGVRIAQVRQDIRSVDVIARGTLGGQQLNAQSLALLEILTPDGRKLPASQLGQIEVRFEEPVIKRYNRENALTVQADVHGAQPNDVTDAVWKALEGLRSELAPDYHLQISGAVEQSGKANASIQKLQPAMVAFMLIFIMLQMRSFSGTFIVIATAPLGLIGAVLALLLFSQPFGFVALLGLTGLAGILMRNTLILTQQVHDNFAEGMNAFDGVVEAAVRRARPVILTALAAAFAFIPLTHDTFWGPLAYVLIGGVAVGTAITLLFVPALYALWFRLGKGSAAGGGSVAVKAH</sequence>
<evidence type="ECO:0000256" key="1">
    <source>
        <dbReference type="SAM" id="Phobius"/>
    </source>
</evidence>
<feature type="transmembrane region" description="Helical" evidence="1">
    <location>
        <begin position="390"/>
        <end position="409"/>
    </location>
</feature>
<feature type="transmembrane region" description="Helical" evidence="1">
    <location>
        <begin position="363"/>
        <end position="384"/>
    </location>
</feature>
<reference evidence="2 3" key="1">
    <citation type="submission" date="2013-06" db="EMBL/GenBank/DDBJ databases">
        <title>Draft genome sequence of Thauera terpenica.</title>
        <authorList>
            <person name="Liu B."/>
            <person name="Frostegard A.H."/>
            <person name="Shapleigh J.P."/>
        </authorList>
    </citation>
    <scope>NUCLEOTIDE SEQUENCE [LARGE SCALE GENOMIC DNA]</scope>
    <source>
        <strain evidence="2 3">58Eu</strain>
    </source>
</reference>
<dbReference type="InterPro" id="IPR001036">
    <property type="entry name" value="Acrflvin-R"/>
</dbReference>
<dbReference type="Gene3D" id="3.30.70.1430">
    <property type="entry name" value="Multidrug efflux transporter AcrB pore domain"/>
    <property type="match status" value="2"/>
</dbReference>
<feature type="transmembrane region" description="Helical" evidence="1">
    <location>
        <begin position="888"/>
        <end position="908"/>
    </location>
</feature>
<dbReference type="InterPro" id="IPR027463">
    <property type="entry name" value="AcrB_DN_DC_subdom"/>
</dbReference>
<dbReference type="PANTHER" id="PTHR32063:SF18">
    <property type="entry name" value="CATION EFFLUX SYSTEM PROTEIN"/>
    <property type="match status" value="1"/>
</dbReference>
<dbReference type="Gene3D" id="3.30.70.1320">
    <property type="entry name" value="Multidrug efflux transporter AcrB pore domain like"/>
    <property type="match status" value="1"/>
</dbReference>
<accession>T0AW92</accession>
<dbReference type="OrthoDB" id="9757940at2"/>
<dbReference type="Gene3D" id="3.30.2090.10">
    <property type="entry name" value="Multidrug efflux transporter AcrB TolC docking domain, DN and DC subdomains"/>
    <property type="match status" value="2"/>
</dbReference>
<feature type="transmembrane region" description="Helical" evidence="1">
    <location>
        <begin position="914"/>
        <end position="932"/>
    </location>
</feature>
<protein>
    <recommendedName>
        <fullName evidence="4">Multidrug transporter</fullName>
    </recommendedName>
</protein>
<feature type="transmembrane region" description="Helical" evidence="1">
    <location>
        <begin position="985"/>
        <end position="1012"/>
    </location>
</feature>
<comment type="caution">
    <text evidence="2">The sequence shown here is derived from an EMBL/GenBank/DDBJ whole genome shotgun (WGS) entry which is preliminary data.</text>
</comment>
<keyword evidence="1" id="KW-0812">Transmembrane</keyword>
<dbReference type="SUPFAM" id="SSF82714">
    <property type="entry name" value="Multidrug efflux transporter AcrB TolC docking domain, DN and DC subdomains"/>
    <property type="match status" value="2"/>
</dbReference>
<evidence type="ECO:0000313" key="3">
    <source>
        <dbReference type="Proteomes" id="UP000015455"/>
    </source>
</evidence>
<gene>
    <name evidence="2" type="ORF">M622_05215</name>
</gene>
<feature type="transmembrane region" description="Helical" evidence="1">
    <location>
        <begin position="430"/>
        <end position="453"/>
    </location>
</feature>
<evidence type="ECO:0000313" key="2">
    <source>
        <dbReference type="EMBL" id="EPZ14858.1"/>
    </source>
</evidence>
<dbReference type="PATRIC" id="fig|1348657.5.peg.2798"/>
<feature type="transmembrane region" description="Helical" evidence="1">
    <location>
        <begin position="465"/>
        <end position="489"/>
    </location>
</feature>
<dbReference type="PANTHER" id="PTHR32063">
    <property type="match status" value="1"/>
</dbReference>
<dbReference type="Gene3D" id="1.20.1640.10">
    <property type="entry name" value="Multidrug efflux transporter AcrB transmembrane domain"/>
    <property type="match status" value="2"/>
</dbReference>
<dbReference type="Gene3D" id="3.30.70.1440">
    <property type="entry name" value="Multidrug efflux transporter AcrB pore domain"/>
    <property type="match status" value="1"/>
</dbReference>
<dbReference type="SUPFAM" id="SSF82693">
    <property type="entry name" value="Multidrug efflux transporter AcrB pore domain, PN1, PN2, PC1 and PC2 subdomains"/>
    <property type="match status" value="3"/>
</dbReference>
<dbReference type="Proteomes" id="UP000015455">
    <property type="component" value="Unassembled WGS sequence"/>
</dbReference>
<dbReference type="AlphaFoldDB" id="T0AW92"/>
<feature type="transmembrane region" description="Helical" evidence="1">
    <location>
        <begin position="963"/>
        <end position="979"/>
    </location>
</feature>
<keyword evidence="1" id="KW-1133">Transmembrane helix</keyword>
<dbReference type="EMBL" id="ATJV01000070">
    <property type="protein sequence ID" value="EPZ14858.1"/>
    <property type="molecule type" value="Genomic_DNA"/>
</dbReference>
<dbReference type="GO" id="GO:0005886">
    <property type="term" value="C:plasma membrane"/>
    <property type="evidence" value="ECO:0007669"/>
    <property type="project" value="TreeGrafter"/>
</dbReference>
<feature type="transmembrane region" description="Helical" evidence="1">
    <location>
        <begin position="336"/>
        <end position="356"/>
    </location>
</feature>
<feature type="transmembrane region" description="Helical" evidence="1">
    <location>
        <begin position="529"/>
        <end position="548"/>
    </location>
</feature>
<keyword evidence="1" id="KW-0472">Membrane</keyword>
<dbReference type="Pfam" id="PF00873">
    <property type="entry name" value="ACR_tran"/>
    <property type="match status" value="1"/>
</dbReference>
<organism evidence="2 3">
    <name type="scientific">Thauera terpenica 58Eu</name>
    <dbReference type="NCBI Taxonomy" id="1348657"/>
    <lineage>
        <taxon>Bacteria</taxon>
        <taxon>Pseudomonadati</taxon>
        <taxon>Pseudomonadota</taxon>
        <taxon>Betaproteobacteria</taxon>
        <taxon>Rhodocyclales</taxon>
        <taxon>Zoogloeaceae</taxon>
        <taxon>Thauera</taxon>
    </lineage>
</organism>
<dbReference type="RefSeq" id="WP_021250200.1">
    <property type="nucleotide sequence ID" value="NZ_ATJV01000070.1"/>
</dbReference>
<name>T0AW92_9RHOO</name>
<dbReference type="STRING" id="1348657.M622_05215"/>
<dbReference type="SUPFAM" id="SSF82866">
    <property type="entry name" value="Multidrug efflux transporter AcrB transmembrane domain"/>
    <property type="match status" value="2"/>
</dbReference>
<proteinExistence type="predicted"/>
<dbReference type="PRINTS" id="PR00702">
    <property type="entry name" value="ACRIFLAVINRP"/>
</dbReference>